<feature type="compositionally biased region" description="Basic and acidic residues" evidence="7">
    <location>
        <begin position="182"/>
        <end position="195"/>
    </location>
</feature>
<proteinExistence type="predicted"/>
<dbReference type="InterPro" id="IPR011701">
    <property type="entry name" value="MFS"/>
</dbReference>
<evidence type="ECO:0000256" key="8">
    <source>
        <dbReference type="SAM" id="Phobius"/>
    </source>
</evidence>
<evidence type="ECO:0000256" key="3">
    <source>
        <dbReference type="ARBA" id="ARBA00022475"/>
    </source>
</evidence>
<sequence length="395" mass="39934">MTSFLTVVVCFAATTAPTVLYSVWRAQMGFSATVQTVVFAVYVAGLVPGLVVAGALLHRLSPRWLMTAGTAVSVAAALVLAVAPVAAVLVLARVVQGVALGVVMAASSAALYRGAPPRPREFTALLITLTAAIGASAGPVGAGVLADVTGRGTTVPMLGWAVLLAGCLVLLGAHGSTPVPARDTETGRDTAEDGAGRPGLSPGADRHPVPRGLVMISLTAGLSWGVVGIYQSVGPGLIGQALGVDSLTVLGAIVAIVLTVGGIVQIATRRVPVPRSRRLGMGFLLLAIMTFAAMLLTGNLALALVAALCAGVGHGFTYLSATHEIGELIRRHPHRAGAWMSAYFAIAYLCLAVLTVALGVLGDIWDLTSSALALMGAIAVGCLAMLFSGNRPGSP</sequence>
<dbReference type="Pfam" id="PF07690">
    <property type="entry name" value="MFS_1"/>
    <property type="match status" value="1"/>
</dbReference>
<feature type="transmembrane region" description="Helical" evidence="8">
    <location>
        <begin position="32"/>
        <end position="57"/>
    </location>
</feature>
<keyword evidence="2" id="KW-0813">Transport</keyword>
<organism evidence="10 11">
    <name type="scientific">Kocuria dechangensis</name>
    <dbReference type="NCBI Taxonomy" id="1176249"/>
    <lineage>
        <taxon>Bacteria</taxon>
        <taxon>Bacillati</taxon>
        <taxon>Actinomycetota</taxon>
        <taxon>Actinomycetes</taxon>
        <taxon>Micrococcales</taxon>
        <taxon>Micrococcaceae</taxon>
        <taxon>Kocuria</taxon>
    </lineage>
</organism>
<dbReference type="InterPro" id="IPR050171">
    <property type="entry name" value="MFS_Transporters"/>
</dbReference>
<dbReference type="InterPro" id="IPR020846">
    <property type="entry name" value="MFS_dom"/>
</dbReference>
<feature type="transmembrane region" description="Helical" evidence="8">
    <location>
        <begin position="64"/>
        <end position="88"/>
    </location>
</feature>
<reference evidence="10" key="2">
    <citation type="submission" date="2020-09" db="EMBL/GenBank/DDBJ databases">
        <authorList>
            <person name="Sun Q."/>
            <person name="Zhou Y."/>
        </authorList>
    </citation>
    <scope>NUCLEOTIDE SEQUENCE</scope>
    <source>
        <strain evidence="10">CGMCC 1.12187</strain>
    </source>
</reference>
<evidence type="ECO:0000313" key="10">
    <source>
        <dbReference type="EMBL" id="GGG66279.1"/>
    </source>
</evidence>
<evidence type="ECO:0000256" key="7">
    <source>
        <dbReference type="SAM" id="MobiDB-lite"/>
    </source>
</evidence>
<feature type="transmembrane region" description="Helical" evidence="8">
    <location>
        <begin position="367"/>
        <end position="387"/>
    </location>
</feature>
<dbReference type="AlphaFoldDB" id="A0A917H3J3"/>
<evidence type="ECO:0000259" key="9">
    <source>
        <dbReference type="PROSITE" id="PS50850"/>
    </source>
</evidence>
<keyword evidence="6 8" id="KW-0472">Membrane</keyword>
<keyword evidence="5 8" id="KW-1133">Transmembrane helix</keyword>
<dbReference type="GO" id="GO:0022857">
    <property type="term" value="F:transmembrane transporter activity"/>
    <property type="evidence" value="ECO:0007669"/>
    <property type="project" value="InterPro"/>
</dbReference>
<dbReference type="PANTHER" id="PTHR23517">
    <property type="entry name" value="RESISTANCE PROTEIN MDTM, PUTATIVE-RELATED-RELATED"/>
    <property type="match status" value="1"/>
</dbReference>
<dbReference type="Gene3D" id="1.20.1250.20">
    <property type="entry name" value="MFS general substrate transporter like domains"/>
    <property type="match status" value="1"/>
</dbReference>
<feature type="transmembrane region" description="Helical" evidence="8">
    <location>
        <begin position="342"/>
        <end position="361"/>
    </location>
</feature>
<evidence type="ECO:0000256" key="4">
    <source>
        <dbReference type="ARBA" id="ARBA00022692"/>
    </source>
</evidence>
<dbReference type="EMBL" id="BMEQ01000023">
    <property type="protein sequence ID" value="GGG66279.1"/>
    <property type="molecule type" value="Genomic_DNA"/>
</dbReference>
<dbReference type="SUPFAM" id="SSF103473">
    <property type="entry name" value="MFS general substrate transporter"/>
    <property type="match status" value="1"/>
</dbReference>
<dbReference type="InterPro" id="IPR036259">
    <property type="entry name" value="MFS_trans_sf"/>
</dbReference>
<evidence type="ECO:0000313" key="11">
    <source>
        <dbReference type="Proteomes" id="UP000638848"/>
    </source>
</evidence>
<comment type="subcellular location">
    <subcellularLocation>
        <location evidence="1">Cell membrane</location>
        <topology evidence="1">Multi-pass membrane protein</topology>
    </subcellularLocation>
</comment>
<keyword evidence="11" id="KW-1185">Reference proteome</keyword>
<gene>
    <name evidence="10" type="ORF">GCM10011374_32920</name>
</gene>
<feature type="domain" description="Major facilitator superfamily (MFS) profile" evidence="9">
    <location>
        <begin position="1"/>
        <end position="395"/>
    </location>
</feature>
<evidence type="ECO:0000256" key="6">
    <source>
        <dbReference type="ARBA" id="ARBA00023136"/>
    </source>
</evidence>
<dbReference type="GO" id="GO:0005886">
    <property type="term" value="C:plasma membrane"/>
    <property type="evidence" value="ECO:0007669"/>
    <property type="project" value="UniProtKB-SubCell"/>
</dbReference>
<accession>A0A917H3J3</accession>
<protein>
    <recommendedName>
        <fullName evidence="9">Major facilitator superfamily (MFS) profile domain-containing protein</fullName>
    </recommendedName>
</protein>
<feature type="transmembrane region" description="Helical" evidence="8">
    <location>
        <begin position="124"/>
        <end position="145"/>
    </location>
</feature>
<keyword evidence="3" id="KW-1003">Cell membrane</keyword>
<feature type="transmembrane region" description="Helical" evidence="8">
    <location>
        <begin position="157"/>
        <end position="173"/>
    </location>
</feature>
<name>A0A917H3J3_9MICC</name>
<feature type="transmembrane region" description="Helical" evidence="8">
    <location>
        <begin position="279"/>
        <end position="296"/>
    </location>
</feature>
<comment type="caution">
    <text evidence="10">The sequence shown here is derived from an EMBL/GenBank/DDBJ whole genome shotgun (WGS) entry which is preliminary data.</text>
</comment>
<evidence type="ECO:0000256" key="2">
    <source>
        <dbReference type="ARBA" id="ARBA00022448"/>
    </source>
</evidence>
<dbReference type="RefSeq" id="WP_188539201.1">
    <property type="nucleotide sequence ID" value="NZ_BMEQ01000023.1"/>
</dbReference>
<feature type="region of interest" description="Disordered" evidence="7">
    <location>
        <begin position="178"/>
        <end position="206"/>
    </location>
</feature>
<evidence type="ECO:0000256" key="1">
    <source>
        <dbReference type="ARBA" id="ARBA00004651"/>
    </source>
</evidence>
<feature type="transmembrane region" description="Helical" evidence="8">
    <location>
        <begin position="302"/>
        <end position="321"/>
    </location>
</feature>
<keyword evidence="4 8" id="KW-0812">Transmembrane</keyword>
<dbReference type="Proteomes" id="UP000638848">
    <property type="component" value="Unassembled WGS sequence"/>
</dbReference>
<dbReference type="CDD" id="cd06174">
    <property type="entry name" value="MFS"/>
    <property type="match status" value="1"/>
</dbReference>
<evidence type="ECO:0000256" key="5">
    <source>
        <dbReference type="ARBA" id="ARBA00022989"/>
    </source>
</evidence>
<feature type="transmembrane region" description="Helical" evidence="8">
    <location>
        <begin position="213"/>
        <end position="234"/>
    </location>
</feature>
<reference evidence="10" key="1">
    <citation type="journal article" date="2014" name="Int. J. Syst. Evol. Microbiol.">
        <title>Complete genome sequence of Corynebacterium casei LMG S-19264T (=DSM 44701T), isolated from a smear-ripened cheese.</title>
        <authorList>
            <consortium name="US DOE Joint Genome Institute (JGI-PGF)"/>
            <person name="Walter F."/>
            <person name="Albersmeier A."/>
            <person name="Kalinowski J."/>
            <person name="Ruckert C."/>
        </authorList>
    </citation>
    <scope>NUCLEOTIDE SEQUENCE</scope>
    <source>
        <strain evidence="10">CGMCC 1.12187</strain>
    </source>
</reference>
<dbReference type="PROSITE" id="PS50850">
    <property type="entry name" value="MFS"/>
    <property type="match status" value="1"/>
</dbReference>
<feature type="transmembrane region" description="Helical" evidence="8">
    <location>
        <begin position="246"/>
        <end position="267"/>
    </location>
</feature>